<dbReference type="InterPro" id="IPR010657">
    <property type="entry name" value="ImpA_N"/>
</dbReference>
<reference evidence="3 4" key="1">
    <citation type="submission" date="2016-10" db="EMBL/GenBank/DDBJ databases">
        <authorList>
            <person name="de Groot N.N."/>
        </authorList>
    </citation>
    <scope>NUCLEOTIDE SEQUENCE [LARGE SCALE GENOMIC DNA]</scope>
    <source>
        <strain evidence="3 4">DSM 15345</strain>
    </source>
</reference>
<dbReference type="PANTHER" id="PTHR37951:SF1">
    <property type="entry name" value="TYPE VI SECRETION SYSTEM COMPONENT TSSA1"/>
    <property type="match status" value="1"/>
</dbReference>
<dbReference type="RefSeq" id="WP_175478736.1">
    <property type="nucleotide sequence ID" value="NZ_FNQM01000002.1"/>
</dbReference>
<dbReference type="PANTHER" id="PTHR37951">
    <property type="entry name" value="CYTOPLASMIC PROTEIN-RELATED"/>
    <property type="match status" value="1"/>
</dbReference>
<dbReference type="InterPro" id="IPR017740">
    <property type="entry name" value="TssA-like"/>
</dbReference>
<feature type="compositionally biased region" description="Low complexity" evidence="1">
    <location>
        <begin position="272"/>
        <end position="298"/>
    </location>
</feature>
<dbReference type="EMBL" id="FNQM01000002">
    <property type="protein sequence ID" value="SDZ90322.1"/>
    <property type="molecule type" value="Genomic_DNA"/>
</dbReference>
<dbReference type="Pfam" id="PF06812">
    <property type="entry name" value="ImpA_N"/>
    <property type="match status" value="1"/>
</dbReference>
<gene>
    <name evidence="3" type="ORF">SAMN05444370_102117</name>
</gene>
<feature type="domain" description="ImpA N-terminal" evidence="2">
    <location>
        <begin position="13"/>
        <end position="135"/>
    </location>
</feature>
<dbReference type="AlphaFoldDB" id="A0A1H3WVG0"/>
<organism evidence="3 4">
    <name type="scientific">Rubrimonas cliftonensis</name>
    <dbReference type="NCBI Taxonomy" id="89524"/>
    <lineage>
        <taxon>Bacteria</taxon>
        <taxon>Pseudomonadati</taxon>
        <taxon>Pseudomonadota</taxon>
        <taxon>Alphaproteobacteria</taxon>
        <taxon>Rhodobacterales</taxon>
        <taxon>Paracoccaceae</taxon>
        <taxon>Rubrimonas</taxon>
    </lineage>
</organism>
<evidence type="ECO:0000259" key="2">
    <source>
        <dbReference type="Pfam" id="PF06812"/>
    </source>
</evidence>
<sequence length="369" mass="38889">MSADVATTFAGLLDPLPGPEPTGPSLRYGPVHAAIEEARREEDADLPQGVWQRDVKRADDAHVVALCRDALATKSKDLLVACWLVDAAVRDGGFAAAAAGMRFVAALCETFWEGMHPAHDGDADSPRYGPIVWLDGALARAARLAPIARGEREGERVALSWSHYEQARHGEAAQRRARSSRKADAAHDLTIGEFDALADATPEAALLAFDDALTAADAAAEALEAALTRLAGDAAPSMTALRRAAREVGGLVGPILARRRPATPVAPPPAPASGAAAASETATSAAPSRAPAAPVPAIATDGDREHAYRALIEIAALLRRIEPHSPTPYLIERAVRWGGMTLADVLRDLPKEGRDPEMLNWLMAPAAKK</sequence>
<dbReference type="Proteomes" id="UP000198703">
    <property type="component" value="Unassembled WGS sequence"/>
</dbReference>
<proteinExistence type="predicted"/>
<evidence type="ECO:0000256" key="1">
    <source>
        <dbReference type="SAM" id="MobiDB-lite"/>
    </source>
</evidence>
<dbReference type="NCBIfam" id="TIGR03363">
    <property type="entry name" value="VI_chp_8"/>
    <property type="match status" value="1"/>
</dbReference>
<dbReference type="STRING" id="89524.SAMN05444370_102117"/>
<evidence type="ECO:0000313" key="4">
    <source>
        <dbReference type="Proteomes" id="UP000198703"/>
    </source>
</evidence>
<name>A0A1H3WVG0_9RHOB</name>
<protein>
    <submittedName>
        <fullName evidence="3">Type VI secretion system protein ImpL/type VI secretion system protein ImpA</fullName>
    </submittedName>
</protein>
<feature type="region of interest" description="Disordered" evidence="1">
    <location>
        <begin position="259"/>
        <end position="298"/>
    </location>
</feature>
<accession>A0A1H3WVG0</accession>
<evidence type="ECO:0000313" key="3">
    <source>
        <dbReference type="EMBL" id="SDZ90322.1"/>
    </source>
</evidence>
<keyword evidence="4" id="KW-1185">Reference proteome</keyword>